<dbReference type="AlphaFoldDB" id="E9H300"/>
<evidence type="ECO:0000313" key="2">
    <source>
        <dbReference type="Proteomes" id="UP000000305"/>
    </source>
</evidence>
<sequence length="52" mass="5852">MCSVEWATVFRSRYMSLQIVLNKKGTQTGCKHGCKHGSFLKNVVSYSVVVKD</sequence>
<protein>
    <submittedName>
        <fullName evidence="1">Uncharacterized protein</fullName>
    </submittedName>
</protein>
<dbReference type="InParanoid" id="E9H300"/>
<gene>
    <name evidence="1" type="ORF">DAPPUDRAFT_252566</name>
</gene>
<proteinExistence type="predicted"/>
<name>E9H300_DAPPU</name>
<dbReference type="KEGG" id="dpx:DAPPUDRAFT_252566"/>
<dbReference type="EMBL" id="GL732587">
    <property type="protein sequence ID" value="EFX73872.1"/>
    <property type="molecule type" value="Genomic_DNA"/>
</dbReference>
<dbReference type="HOGENOM" id="CLU_3089362_0_0_1"/>
<reference evidence="1 2" key="1">
    <citation type="journal article" date="2011" name="Science">
        <title>The ecoresponsive genome of Daphnia pulex.</title>
        <authorList>
            <person name="Colbourne J.K."/>
            <person name="Pfrender M.E."/>
            <person name="Gilbert D."/>
            <person name="Thomas W.K."/>
            <person name="Tucker A."/>
            <person name="Oakley T.H."/>
            <person name="Tokishita S."/>
            <person name="Aerts A."/>
            <person name="Arnold G.J."/>
            <person name="Basu M.K."/>
            <person name="Bauer D.J."/>
            <person name="Caceres C.E."/>
            <person name="Carmel L."/>
            <person name="Casola C."/>
            <person name="Choi J.H."/>
            <person name="Detter J.C."/>
            <person name="Dong Q."/>
            <person name="Dusheyko S."/>
            <person name="Eads B.D."/>
            <person name="Frohlich T."/>
            <person name="Geiler-Samerotte K.A."/>
            <person name="Gerlach D."/>
            <person name="Hatcher P."/>
            <person name="Jogdeo S."/>
            <person name="Krijgsveld J."/>
            <person name="Kriventseva E.V."/>
            <person name="Kultz D."/>
            <person name="Laforsch C."/>
            <person name="Lindquist E."/>
            <person name="Lopez J."/>
            <person name="Manak J.R."/>
            <person name="Muller J."/>
            <person name="Pangilinan J."/>
            <person name="Patwardhan R.P."/>
            <person name="Pitluck S."/>
            <person name="Pritham E.J."/>
            <person name="Rechtsteiner A."/>
            <person name="Rho M."/>
            <person name="Rogozin I.B."/>
            <person name="Sakarya O."/>
            <person name="Salamov A."/>
            <person name="Schaack S."/>
            <person name="Shapiro H."/>
            <person name="Shiga Y."/>
            <person name="Skalitzky C."/>
            <person name="Smith Z."/>
            <person name="Souvorov A."/>
            <person name="Sung W."/>
            <person name="Tang Z."/>
            <person name="Tsuchiya D."/>
            <person name="Tu H."/>
            <person name="Vos H."/>
            <person name="Wang M."/>
            <person name="Wolf Y.I."/>
            <person name="Yamagata H."/>
            <person name="Yamada T."/>
            <person name="Ye Y."/>
            <person name="Shaw J.R."/>
            <person name="Andrews J."/>
            <person name="Crease T.J."/>
            <person name="Tang H."/>
            <person name="Lucas S.M."/>
            <person name="Robertson H.M."/>
            <person name="Bork P."/>
            <person name="Koonin E.V."/>
            <person name="Zdobnov E.M."/>
            <person name="Grigoriev I.V."/>
            <person name="Lynch M."/>
            <person name="Boore J.L."/>
        </authorList>
    </citation>
    <scope>NUCLEOTIDE SEQUENCE [LARGE SCALE GENOMIC DNA]</scope>
</reference>
<evidence type="ECO:0000313" key="1">
    <source>
        <dbReference type="EMBL" id="EFX73872.1"/>
    </source>
</evidence>
<keyword evidence="2" id="KW-1185">Reference proteome</keyword>
<organism evidence="1 2">
    <name type="scientific">Daphnia pulex</name>
    <name type="common">Water flea</name>
    <dbReference type="NCBI Taxonomy" id="6669"/>
    <lineage>
        <taxon>Eukaryota</taxon>
        <taxon>Metazoa</taxon>
        <taxon>Ecdysozoa</taxon>
        <taxon>Arthropoda</taxon>
        <taxon>Crustacea</taxon>
        <taxon>Branchiopoda</taxon>
        <taxon>Diplostraca</taxon>
        <taxon>Cladocera</taxon>
        <taxon>Anomopoda</taxon>
        <taxon>Daphniidae</taxon>
        <taxon>Daphnia</taxon>
    </lineage>
</organism>
<dbReference type="Proteomes" id="UP000000305">
    <property type="component" value="Unassembled WGS sequence"/>
</dbReference>
<accession>E9H300</accession>